<feature type="compositionally biased region" description="Low complexity" evidence="1">
    <location>
        <begin position="201"/>
        <end position="221"/>
    </location>
</feature>
<dbReference type="VEuPathDB" id="FungiDB:LCOR_10517.1"/>
<keyword evidence="3" id="KW-1185">Reference proteome</keyword>
<gene>
    <name evidence="2" type="ORF">LCOR_10517.1</name>
</gene>
<dbReference type="EMBL" id="CBTN010000074">
    <property type="protein sequence ID" value="CDH59711.1"/>
    <property type="molecule type" value="Genomic_DNA"/>
</dbReference>
<dbReference type="OrthoDB" id="2272836at2759"/>
<feature type="region of interest" description="Disordered" evidence="1">
    <location>
        <begin position="200"/>
        <end position="448"/>
    </location>
</feature>
<feature type="compositionally biased region" description="Low complexity" evidence="1">
    <location>
        <begin position="133"/>
        <end position="167"/>
    </location>
</feature>
<feature type="region of interest" description="Disordered" evidence="1">
    <location>
        <begin position="127"/>
        <end position="174"/>
    </location>
</feature>
<dbReference type="Proteomes" id="UP000027586">
    <property type="component" value="Unassembled WGS sequence"/>
</dbReference>
<feature type="compositionally biased region" description="Polar residues" evidence="1">
    <location>
        <begin position="268"/>
        <end position="279"/>
    </location>
</feature>
<proteinExistence type="predicted"/>
<accession>A0A068SEM6</accession>
<comment type="caution">
    <text evidence="2">The sequence shown here is derived from an EMBL/GenBank/DDBJ whole genome shotgun (WGS) entry which is preliminary data.</text>
</comment>
<evidence type="ECO:0000313" key="3">
    <source>
        <dbReference type="Proteomes" id="UP000027586"/>
    </source>
</evidence>
<feature type="region of interest" description="Disordered" evidence="1">
    <location>
        <begin position="1"/>
        <end position="62"/>
    </location>
</feature>
<evidence type="ECO:0000256" key="1">
    <source>
        <dbReference type="SAM" id="MobiDB-lite"/>
    </source>
</evidence>
<dbReference type="AlphaFoldDB" id="A0A068SEM6"/>
<reference evidence="2" key="1">
    <citation type="submission" date="2013-08" db="EMBL/GenBank/DDBJ databases">
        <title>Gene expansion shapes genome architecture in the human pathogen Lichtheimia corymbifera: an evolutionary genomics analysis in the ancient terrestrial Mucorales (Mucoromycotina).</title>
        <authorList>
            <person name="Schwartze V.U."/>
            <person name="Winter S."/>
            <person name="Shelest E."/>
            <person name="Marcet-Houben M."/>
            <person name="Horn F."/>
            <person name="Wehner S."/>
            <person name="Hoffmann K."/>
            <person name="Riege K."/>
            <person name="Sammeth M."/>
            <person name="Nowrousian M."/>
            <person name="Valiante V."/>
            <person name="Linde J."/>
            <person name="Jacobsen I.D."/>
            <person name="Marz M."/>
            <person name="Brakhage A.A."/>
            <person name="Gabaldon T."/>
            <person name="Bocker S."/>
            <person name="Voigt K."/>
        </authorList>
    </citation>
    <scope>NUCLEOTIDE SEQUENCE [LARGE SCALE GENOMIC DNA]</scope>
    <source>
        <strain evidence="2">FSU 9682</strain>
    </source>
</reference>
<name>A0A068SEM6_9FUNG</name>
<feature type="compositionally biased region" description="Pro residues" evidence="1">
    <location>
        <begin position="28"/>
        <end position="42"/>
    </location>
</feature>
<organism evidence="2 3">
    <name type="scientific">Lichtheimia corymbifera JMRC:FSU:9682</name>
    <dbReference type="NCBI Taxonomy" id="1263082"/>
    <lineage>
        <taxon>Eukaryota</taxon>
        <taxon>Fungi</taxon>
        <taxon>Fungi incertae sedis</taxon>
        <taxon>Mucoromycota</taxon>
        <taxon>Mucoromycotina</taxon>
        <taxon>Mucoromycetes</taxon>
        <taxon>Mucorales</taxon>
        <taxon>Lichtheimiaceae</taxon>
        <taxon>Lichtheimia</taxon>
    </lineage>
</organism>
<feature type="compositionally biased region" description="Low complexity" evidence="1">
    <location>
        <begin position="430"/>
        <end position="448"/>
    </location>
</feature>
<feature type="compositionally biased region" description="Low complexity" evidence="1">
    <location>
        <begin position="18"/>
        <end position="27"/>
    </location>
</feature>
<evidence type="ECO:0000313" key="2">
    <source>
        <dbReference type="EMBL" id="CDH59711.1"/>
    </source>
</evidence>
<sequence>MSVSGNRPASVSPPPRPRTSTQWQTTTAPPPPPPQPLSPQPPLVNSRQQHATNTTTANGDNDISLRQILERYKDDPELLKHILKAKVEEDKKQTTVDTIKVEQARIHLRELDIELLREQNKITSGYYDNKHPQQQQLPALSSSTSLHPPTTAAPTGIINSSSSGSNGHTLAAPCTEPTAGTPYYGLAPVQQQVLARITGESAASANSNHHSNNHAGNNPHSYQQHPVVENGHATESSTLPPPAPPRSPVAYPHSAHPLCPPSEPHPYRTNSSSSSTWNYRQRFYPRNNAHQPTTPISPGIGDTRDHPPSLPLPPHQQQQQQDIQKKRGRSSTNNDGGENESITHDQVMEALKAKIQRGNNDRSKRARIPSPRSSKPILPPIDTSVGRIPTTSSSSSIPSVTATAPLPSTTSPTNTTTAADQDSKQQRPITSDTSSSSTAATEPTSTKS</sequence>
<dbReference type="STRING" id="1263082.A0A068SEM6"/>
<protein>
    <submittedName>
        <fullName evidence="2">Uncharacterized protein</fullName>
    </submittedName>
</protein>
<feature type="compositionally biased region" description="Low complexity" evidence="1">
    <location>
        <begin position="388"/>
        <end position="419"/>
    </location>
</feature>